<accession>A0ABQ7JLC8</accession>
<organism evidence="1 2">
    <name type="scientific">Linnemannia gamsii</name>
    <dbReference type="NCBI Taxonomy" id="64522"/>
    <lineage>
        <taxon>Eukaryota</taxon>
        <taxon>Fungi</taxon>
        <taxon>Fungi incertae sedis</taxon>
        <taxon>Mucoromycota</taxon>
        <taxon>Mortierellomycotina</taxon>
        <taxon>Mortierellomycetes</taxon>
        <taxon>Mortierellales</taxon>
        <taxon>Mortierellaceae</taxon>
        <taxon>Linnemannia</taxon>
    </lineage>
</organism>
<protein>
    <recommendedName>
        <fullName evidence="3">DNA-directed DNA polymerase</fullName>
    </recommendedName>
</protein>
<sequence>MFQRILVYTDNSVLREVLAANGTPCPVTAGPVTWNVCRNIKPRMAPNIGLRWQYIITNGDGGILAKQASDTVCLDSEYTKTLSPQTAEDLLNAQDLLDQYLFKH</sequence>
<name>A0ABQ7JLC8_9FUNG</name>
<dbReference type="Proteomes" id="UP001194696">
    <property type="component" value="Unassembled WGS sequence"/>
</dbReference>
<dbReference type="EMBL" id="JAAAIM010001352">
    <property type="protein sequence ID" value="KAG0279445.1"/>
    <property type="molecule type" value="Genomic_DNA"/>
</dbReference>
<keyword evidence="2" id="KW-1185">Reference proteome</keyword>
<reference evidence="1 2" key="1">
    <citation type="journal article" date="2020" name="Fungal Divers.">
        <title>Resolving the Mortierellaceae phylogeny through synthesis of multi-gene phylogenetics and phylogenomics.</title>
        <authorList>
            <person name="Vandepol N."/>
            <person name="Liber J."/>
            <person name="Desiro A."/>
            <person name="Na H."/>
            <person name="Kennedy M."/>
            <person name="Barry K."/>
            <person name="Grigoriev I.V."/>
            <person name="Miller A.N."/>
            <person name="O'Donnell K."/>
            <person name="Stajich J.E."/>
            <person name="Bonito G."/>
        </authorList>
    </citation>
    <scope>NUCLEOTIDE SEQUENCE [LARGE SCALE GENOMIC DNA]</scope>
    <source>
        <strain evidence="1 2">AD045</strain>
    </source>
</reference>
<proteinExistence type="predicted"/>
<evidence type="ECO:0000313" key="1">
    <source>
        <dbReference type="EMBL" id="KAG0279445.1"/>
    </source>
</evidence>
<comment type="caution">
    <text evidence="1">The sequence shown here is derived from an EMBL/GenBank/DDBJ whole genome shotgun (WGS) entry which is preliminary data.</text>
</comment>
<evidence type="ECO:0008006" key="3">
    <source>
        <dbReference type="Google" id="ProtNLM"/>
    </source>
</evidence>
<gene>
    <name evidence="1" type="ORF">BGZ96_001973</name>
</gene>
<evidence type="ECO:0000313" key="2">
    <source>
        <dbReference type="Proteomes" id="UP001194696"/>
    </source>
</evidence>